<dbReference type="SUPFAM" id="SSF63748">
    <property type="entry name" value="Tudor/PWWP/MBT"/>
    <property type="match status" value="1"/>
</dbReference>
<dbReference type="Gene3D" id="3.10.330.70">
    <property type="match status" value="1"/>
</dbReference>
<evidence type="ECO:0000256" key="5">
    <source>
        <dbReference type="ARBA" id="ARBA00022723"/>
    </source>
</evidence>
<dbReference type="Gene3D" id="2.60.120.650">
    <property type="entry name" value="Cupin"/>
    <property type="match status" value="1"/>
</dbReference>
<keyword evidence="6" id="KW-0863">Zinc-finger</keyword>
<keyword evidence="5 10" id="KW-0479">Metal-binding</keyword>
<dbReference type="Pfam" id="PF18376">
    <property type="entry name" value="MDD_C"/>
    <property type="match status" value="1"/>
</dbReference>
<dbReference type="PROSITE" id="PS51183">
    <property type="entry name" value="JMJN"/>
    <property type="match status" value="1"/>
</dbReference>
<dbReference type="GO" id="GO:0008270">
    <property type="term" value="F:zinc ion binding"/>
    <property type="evidence" value="ECO:0007669"/>
    <property type="project" value="UniProtKB-KW"/>
</dbReference>
<dbReference type="Gene3D" id="3.40.50.10380">
    <property type="entry name" value="Malic enzyme, N-terminal domain"/>
    <property type="match status" value="1"/>
</dbReference>
<dbReference type="GO" id="GO:0006108">
    <property type="term" value="P:malate metabolic process"/>
    <property type="evidence" value="ECO:0007669"/>
    <property type="project" value="TreeGrafter"/>
</dbReference>
<dbReference type="InterPro" id="IPR020568">
    <property type="entry name" value="Ribosomal_Su5_D2-typ_SF"/>
</dbReference>
<dbReference type="Gene3D" id="3.30.70.890">
    <property type="entry name" value="GHMP kinase, C-terminal domain"/>
    <property type="match status" value="1"/>
</dbReference>
<dbReference type="SUPFAM" id="SSF51735">
    <property type="entry name" value="NAD(P)-binding Rossmann-fold domains"/>
    <property type="match status" value="1"/>
</dbReference>
<comment type="cofactor">
    <cofactor evidence="2">
        <name>Mg(2+)</name>
        <dbReference type="ChEBI" id="CHEBI:18420"/>
    </cofactor>
</comment>
<dbReference type="PROSITE" id="PS51805">
    <property type="entry name" value="EPHD"/>
    <property type="match status" value="1"/>
</dbReference>
<evidence type="ECO:0000256" key="10">
    <source>
        <dbReference type="RuleBase" id="RU003426"/>
    </source>
</evidence>
<dbReference type="Pfam" id="PF02373">
    <property type="entry name" value="JmjC"/>
    <property type="match status" value="1"/>
</dbReference>
<feature type="domain" description="JmjN" evidence="12">
    <location>
        <begin position="83"/>
        <end position="126"/>
    </location>
</feature>
<dbReference type="GO" id="GO:0019287">
    <property type="term" value="P:isopentenyl diphosphate biosynthetic process, mevalonate pathway"/>
    <property type="evidence" value="ECO:0007669"/>
    <property type="project" value="InterPro"/>
</dbReference>
<accession>A0A8S1EUX1</accession>
<dbReference type="InterPro" id="IPR041431">
    <property type="entry name" value="Mvd1_C"/>
</dbReference>
<evidence type="ECO:0000313" key="16">
    <source>
        <dbReference type="Proteomes" id="UP000494206"/>
    </source>
</evidence>
<dbReference type="InterPro" id="IPR015884">
    <property type="entry name" value="Malic_enzyme_CS"/>
</dbReference>
<dbReference type="SMART" id="SM00919">
    <property type="entry name" value="Malic_M"/>
    <property type="match status" value="1"/>
</dbReference>
<name>A0A8S1EUX1_9PELO</name>
<dbReference type="InterPro" id="IPR046346">
    <property type="entry name" value="Aminoacid_DH-like_N_sf"/>
</dbReference>
<dbReference type="Pfam" id="PF22700">
    <property type="entry name" value="MVD-like_N"/>
    <property type="match status" value="1"/>
</dbReference>
<dbReference type="Gene3D" id="2.30.30.140">
    <property type="match status" value="1"/>
</dbReference>
<dbReference type="Gene3D" id="3.30.230.10">
    <property type="match status" value="1"/>
</dbReference>
<dbReference type="OrthoDB" id="5365701at2759"/>
<dbReference type="Pfam" id="PF03949">
    <property type="entry name" value="Malic_M"/>
    <property type="match status" value="1"/>
</dbReference>
<dbReference type="SUPFAM" id="SSF55060">
    <property type="entry name" value="GHMP Kinase, C-terminal domain"/>
    <property type="match status" value="1"/>
</dbReference>
<dbReference type="InterPro" id="IPR053859">
    <property type="entry name" value="MVD-like_N"/>
</dbReference>
<dbReference type="InterPro" id="IPR036554">
    <property type="entry name" value="GHMP_kinase_C_sf"/>
</dbReference>
<dbReference type="SUPFAM" id="SSF53223">
    <property type="entry name" value="Aminoacid dehydrogenase-like, N-terminal domain"/>
    <property type="match status" value="1"/>
</dbReference>
<dbReference type="GO" id="GO:0051287">
    <property type="term" value="F:NAD binding"/>
    <property type="evidence" value="ECO:0007669"/>
    <property type="project" value="InterPro"/>
</dbReference>
<dbReference type="InterPro" id="IPR014721">
    <property type="entry name" value="Ribsml_uS5_D2-typ_fold_subgr"/>
</dbReference>
<dbReference type="PANTHER" id="PTHR23406">
    <property type="entry name" value="MALIC ENZYME-RELATED"/>
    <property type="match status" value="1"/>
</dbReference>
<dbReference type="SUPFAM" id="SSF51197">
    <property type="entry name" value="Clavaminate synthase-like"/>
    <property type="match status" value="1"/>
</dbReference>
<dbReference type="InterPro" id="IPR012301">
    <property type="entry name" value="Malic_N_dom"/>
</dbReference>
<dbReference type="InterPro" id="IPR003349">
    <property type="entry name" value="JmjN"/>
</dbReference>
<dbReference type="InterPro" id="IPR029765">
    <property type="entry name" value="Mev_diP_decarb"/>
</dbReference>
<evidence type="ECO:0000256" key="2">
    <source>
        <dbReference type="ARBA" id="ARBA00001946"/>
    </source>
</evidence>
<dbReference type="FunFam" id="3.40.50.10380:FF:000015">
    <property type="entry name" value="Malic enzyme"/>
    <property type="match status" value="1"/>
</dbReference>
<evidence type="ECO:0000256" key="1">
    <source>
        <dbReference type="ARBA" id="ARBA00001936"/>
    </source>
</evidence>
<comment type="similarity">
    <text evidence="4">Belongs to the JHDM3 histone demethylase family.</text>
</comment>
<dbReference type="InterPro" id="IPR037062">
    <property type="entry name" value="Malic_N_dom_sf"/>
</dbReference>
<protein>
    <recommendedName>
        <fullName evidence="10">Malic enzyme</fullName>
    </recommendedName>
</protein>
<dbReference type="NCBIfam" id="NF010052">
    <property type="entry name" value="PRK13529.1"/>
    <property type="match status" value="1"/>
</dbReference>
<evidence type="ECO:0000259" key="13">
    <source>
        <dbReference type="PROSITE" id="PS51184"/>
    </source>
</evidence>
<keyword evidence="7" id="KW-0862">Zinc</keyword>
<dbReference type="NCBIfam" id="TIGR01240">
    <property type="entry name" value="mevDPdecarb"/>
    <property type="match status" value="1"/>
</dbReference>
<comment type="similarity">
    <text evidence="3 10">Belongs to the malic enzymes family.</text>
</comment>
<dbReference type="Pfam" id="PF00390">
    <property type="entry name" value="malic"/>
    <property type="match status" value="1"/>
</dbReference>
<feature type="domain" description="PHD-type" evidence="14">
    <location>
        <begin position="615"/>
        <end position="756"/>
    </location>
</feature>
<dbReference type="PRINTS" id="PR00072">
    <property type="entry name" value="MALOXRDTASE"/>
</dbReference>
<comment type="caution">
    <text evidence="15">The sequence shown here is derived from an EMBL/GenBank/DDBJ whole genome shotgun (WGS) entry which is preliminary data.</text>
</comment>
<dbReference type="GO" id="GO:0004473">
    <property type="term" value="F:malate dehydrogenase (decarboxylating) (NADP+) activity"/>
    <property type="evidence" value="ECO:0007669"/>
    <property type="project" value="TreeGrafter"/>
</dbReference>
<comment type="catalytic activity">
    <reaction evidence="9">
        <text>N(6),N(6),N(6)-trimethyl-L-lysyl(9)-[histone H3] + 2 2-oxoglutarate + 2 O2 = N(6)-methyl-L-lysyl(9)-[histone H3] + 2 formaldehyde + 2 succinate + 2 CO2</text>
        <dbReference type="Rhea" id="RHEA:60200"/>
        <dbReference type="Rhea" id="RHEA-COMP:15538"/>
        <dbReference type="Rhea" id="RHEA-COMP:15542"/>
        <dbReference type="ChEBI" id="CHEBI:15379"/>
        <dbReference type="ChEBI" id="CHEBI:16526"/>
        <dbReference type="ChEBI" id="CHEBI:16810"/>
        <dbReference type="ChEBI" id="CHEBI:16842"/>
        <dbReference type="ChEBI" id="CHEBI:30031"/>
        <dbReference type="ChEBI" id="CHEBI:61929"/>
        <dbReference type="ChEBI" id="CHEBI:61961"/>
        <dbReference type="EC" id="1.14.11.66"/>
    </reaction>
</comment>
<comment type="cofactor">
    <cofactor evidence="1">
        <name>Mn(2+)</name>
        <dbReference type="ChEBI" id="CHEBI:29035"/>
    </cofactor>
</comment>
<dbReference type="InterPro" id="IPR001891">
    <property type="entry name" value="Malic_OxRdtase"/>
</dbReference>
<dbReference type="FunFam" id="3.40.50.720:FF:000060">
    <property type="entry name" value="Malic enzyme"/>
    <property type="match status" value="1"/>
</dbReference>
<dbReference type="SUPFAM" id="SSF54211">
    <property type="entry name" value="Ribosomal protein S5 domain 2-like"/>
    <property type="match status" value="1"/>
</dbReference>
<dbReference type="Gene3D" id="3.40.50.720">
    <property type="entry name" value="NAD(P)-binding Rossmann-like Domain"/>
    <property type="match status" value="1"/>
</dbReference>
<dbReference type="GO" id="GO:0005739">
    <property type="term" value="C:mitochondrion"/>
    <property type="evidence" value="ECO:0007669"/>
    <property type="project" value="TreeGrafter"/>
</dbReference>
<evidence type="ECO:0000313" key="15">
    <source>
        <dbReference type="EMBL" id="CAB3403956.1"/>
    </source>
</evidence>
<dbReference type="FunFam" id="3.30.230.10:FF:000072">
    <property type="entry name" value="Diphosphomevalonate decarboxylase"/>
    <property type="match status" value="1"/>
</dbReference>
<evidence type="ECO:0000259" key="12">
    <source>
        <dbReference type="PROSITE" id="PS51183"/>
    </source>
</evidence>
<evidence type="ECO:0000256" key="11">
    <source>
        <dbReference type="SAM" id="MobiDB-lite"/>
    </source>
</evidence>
<dbReference type="GO" id="GO:0004163">
    <property type="term" value="F:diphosphomevalonate decarboxylase activity"/>
    <property type="evidence" value="ECO:0007669"/>
    <property type="project" value="InterPro"/>
</dbReference>
<feature type="region of interest" description="Disordered" evidence="11">
    <location>
        <begin position="28"/>
        <end position="80"/>
    </location>
</feature>
<evidence type="ECO:0000256" key="7">
    <source>
        <dbReference type="ARBA" id="ARBA00022833"/>
    </source>
</evidence>
<evidence type="ECO:0000256" key="4">
    <source>
        <dbReference type="ARBA" id="ARBA00009711"/>
    </source>
</evidence>
<dbReference type="SMART" id="SM01274">
    <property type="entry name" value="malic"/>
    <property type="match status" value="1"/>
</dbReference>
<dbReference type="InterPro" id="IPR034732">
    <property type="entry name" value="EPHD"/>
</dbReference>
<gene>
    <name evidence="15" type="ORF">CBOVIS_LOCUS6357</name>
</gene>
<dbReference type="PROSITE" id="PS00331">
    <property type="entry name" value="MALIC_ENZYMES"/>
    <property type="match status" value="1"/>
</dbReference>
<organism evidence="15 16">
    <name type="scientific">Caenorhabditis bovis</name>
    <dbReference type="NCBI Taxonomy" id="2654633"/>
    <lineage>
        <taxon>Eukaryota</taxon>
        <taxon>Metazoa</taxon>
        <taxon>Ecdysozoa</taxon>
        <taxon>Nematoda</taxon>
        <taxon>Chromadorea</taxon>
        <taxon>Rhabditida</taxon>
        <taxon>Rhabditina</taxon>
        <taxon>Rhabditomorpha</taxon>
        <taxon>Rhabditoidea</taxon>
        <taxon>Rhabditidae</taxon>
        <taxon>Peloderinae</taxon>
        <taxon>Caenorhabditis</taxon>
    </lineage>
</organism>
<keyword evidence="16" id="KW-1185">Reference proteome</keyword>
<dbReference type="InterPro" id="IPR003347">
    <property type="entry name" value="JmjC_dom"/>
</dbReference>
<evidence type="ECO:0000256" key="6">
    <source>
        <dbReference type="ARBA" id="ARBA00022771"/>
    </source>
</evidence>
<dbReference type="Proteomes" id="UP000494206">
    <property type="component" value="Unassembled WGS sequence"/>
</dbReference>
<dbReference type="PANTHER" id="PTHR23406:SF90">
    <property type="entry name" value="MALIC ENZYME-RELATED"/>
    <property type="match status" value="1"/>
</dbReference>
<proteinExistence type="inferred from homology"/>
<sequence length="1839" mass="207792">MNGPVKYVNIMPSSSTLPVSYNQHAECSGPLLPDDYNPNPQKPAKPAPSTTPAIFSDGRSPVNMSKSHAKLHPPHEPTGTTEVLTFYPTMEEFKDFNGYIKKIEEAGAHLKCGIAKIVPPEGWHPRPSRKNNYSDLDDFEINYPVKETIEGKSGSYFKTNRVFRKKMTVREYRKMANSAQYRNPKPELEGIDIETEYFKNIINREPIYGADTEGTIYDDDVDEFNMNRLNTILDETKSTTKISGVNTVYLYFGMYKTTFPWHSEDMDLYSINYLHFGAPKYWFAIGSESAARFERIMTQMFTPSCKAFLRHKSYIVTPSLLRTYNIPYGTMIQRPNEFIITFPKGYHMGFNTGYNLAESTNFATDRWIDYGKNANVCKCVKDTVEIDMRPYMQKYRPDEYDQWYAYWYGDRVTKVETKPKGKGVKRKFGLASIDEAVKRAKSEESSSEEASNSGGLVSCWSPAAVSNTPIFTGPLNHNYDISGACDLFTDNDELRKRFKRNTKDLLSDSVNLFTERQINEISSKYWPHCSICSYLQPLHMRPKCADVPLMSRRLLNPSHFSKTPPKTEYKDEHDLLLTCSNCSVTVHSMCYSGESGGASWLCLRCRVQCDVQIRAISCRLCQLRGGALVPCRVGDDQAYVHTICALFHRRSQFNRAIGPNSVYIQPPRKHFSRQKLSFLPDEYLDEFCDVYENSKWECQVCEKLQEGLVPCVLCIDDGSNTVLPYTAHVTCARAIGLPLETRAFPRNLVMVCDKHIDDHLIDKPASGQCSNIKIGDVIWASADDEKYERGVIDGIFQKHVAVVDFTDGTVTKDLPPSDIFSCECIICDRNTHQLGSRVKVKWDDGILYDGYYRGNTVAPEYKVMLSRLAPCSKRSIAKSVRACKYEPDMSDPKMVELHKLYRPERVTPSKRGVDLLKTPGLNKGMAFSLQERQYLGIHGLLPPAFMTEEQQAYRIMTKLRQQPDNLAKYIQLDSLQDRNEKLYYRVLCDNVKELMPIVYTPTVGQACQHFGFIYRNPKGLYVTINDNSISKIYQILANWPNTDVRAIVITDGERILGLGDLGTYGIGIPVGKLSLYVALAGIFPEWCLPVILDVGTDNTELLNDPFYTGLRRKRVRGPEYDSLVDNFMKAATKRFGRDTLIQFEDFGNQNAYRLLDRYKNEYCMFNDDIQGTAAVVVAGLLASTRITKKKLSQEKLVFLGAGGAATGVAEMCVRQMIDEGLSEQEACDRIYMVDIDGLITKSRIKNLGERHIRFAKDLPDTKNLLEVVKTVRPGALIGASTVAGAFTEEILKEMAAINPRPIVFALSNPTSKAECTAEAAYRCTNGKVLFASGSPFENVEMDGKLFKPGQGNNAYIFPGVALGAILFRTKTIPDKLFLLAARIVADNVSEKSLNTYSRVYPRLKDIRELSVKIAIEVGEYCYRHNIATLHPKPENMEMFIRQNLYSVEYDDLINKTYEWPAKDSKHGFPMRSITVRVPMNIALIKYWGKRDEDLILPLNDSISLTVNDLYAETTIELGTSTKHSVTINNIPINLDNNKRYAKLFAEALRLKRLRTPGDYGESHIDSSLGYFFKTSSVTNFPVAAGLASSAAGFAAIAYAIQCLFEFDNIEANRLARIGSGSACRSMYPGLVHWRRGYLDDGSDCYAEPIFDESGPWANLYCIIVVVEQGQKKVGSTEGMRWSAHTSELLRYRIDYVVDRRVQDLTYAYLMRDFDTFARLIVADSNQFHAICMDTSPPIKYLNETSWKIIDALEEFNRSQLQWRAAYTFDAGPNACILVERDNIIPVIQCIAQAVYVPIEDVVAAATRFQSGEPIEIIESATFRASRLIVSAMGAGPIIV</sequence>
<dbReference type="GO" id="GO:0140684">
    <property type="term" value="F:histone H3K9me2/H3K9me3 demethylase activity"/>
    <property type="evidence" value="ECO:0007669"/>
    <property type="project" value="UniProtKB-EC"/>
</dbReference>
<dbReference type="GO" id="GO:0005829">
    <property type="term" value="C:cytosol"/>
    <property type="evidence" value="ECO:0007669"/>
    <property type="project" value="InterPro"/>
</dbReference>
<evidence type="ECO:0000256" key="8">
    <source>
        <dbReference type="ARBA" id="ARBA00023002"/>
    </source>
</evidence>
<dbReference type="PROSITE" id="PS51184">
    <property type="entry name" value="JMJC"/>
    <property type="match status" value="1"/>
</dbReference>
<dbReference type="Pfam" id="PF02375">
    <property type="entry name" value="JmjN"/>
    <property type="match status" value="1"/>
</dbReference>
<dbReference type="CDD" id="cd05312">
    <property type="entry name" value="NAD_bind_1_malic_enz"/>
    <property type="match status" value="1"/>
</dbReference>
<dbReference type="SMART" id="SM00545">
    <property type="entry name" value="JmjN"/>
    <property type="match status" value="1"/>
</dbReference>
<dbReference type="EMBL" id="CADEPM010000004">
    <property type="protein sequence ID" value="CAB3403956.1"/>
    <property type="molecule type" value="Genomic_DNA"/>
</dbReference>
<dbReference type="InterPro" id="IPR036291">
    <property type="entry name" value="NAD(P)-bd_dom_sf"/>
</dbReference>
<feature type="domain" description="JmjC" evidence="13">
    <location>
        <begin position="218"/>
        <end position="379"/>
    </location>
</feature>
<reference evidence="15 16" key="1">
    <citation type="submission" date="2020-04" db="EMBL/GenBank/DDBJ databases">
        <authorList>
            <person name="Laetsch R D."/>
            <person name="Stevens L."/>
            <person name="Kumar S."/>
            <person name="Blaxter L. M."/>
        </authorList>
    </citation>
    <scope>NUCLEOTIDE SEQUENCE [LARGE SCALE GENOMIC DNA]</scope>
</reference>
<evidence type="ECO:0000256" key="3">
    <source>
        <dbReference type="ARBA" id="ARBA00008785"/>
    </source>
</evidence>
<keyword evidence="8 10" id="KW-0560">Oxidoreductase</keyword>
<evidence type="ECO:0000259" key="14">
    <source>
        <dbReference type="PROSITE" id="PS51805"/>
    </source>
</evidence>
<evidence type="ECO:0000256" key="9">
    <source>
        <dbReference type="ARBA" id="ARBA00049349"/>
    </source>
</evidence>
<dbReference type="SMART" id="SM00558">
    <property type="entry name" value="JmjC"/>
    <property type="match status" value="1"/>
</dbReference>
<dbReference type="InterPro" id="IPR012302">
    <property type="entry name" value="Malic_NAD-bd"/>
</dbReference>